<name>A0A085VEM9_PSESX</name>
<reference evidence="1 2" key="1">
    <citation type="submission" date="2014-07" db="EMBL/GenBank/DDBJ databases">
        <title>Draft Genome Sequences of Environmental Pseudomonas syringae strains.</title>
        <authorList>
            <person name="Baltrus D.A."/>
            <person name="Berge O."/>
            <person name="Morris C."/>
        </authorList>
    </citation>
    <scope>NUCLEOTIDE SEQUENCE [LARGE SCALE GENOMIC DNA]</scope>
    <source>
        <strain evidence="1 2">GAW0119</strain>
    </source>
</reference>
<accession>A0A085VEM9</accession>
<keyword evidence="2" id="KW-1185">Reference proteome</keyword>
<comment type="caution">
    <text evidence="1">The sequence shown here is derived from an EMBL/GenBank/DDBJ whole genome shotgun (WGS) entry which is preliminary data.</text>
</comment>
<dbReference type="EMBL" id="JPQU01000051">
    <property type="protein sequence ID" value="KFE53892.1"/>
    <property type="molecule type" value="Genomic_DNA"/>
</dbReference>
<protein>
    <submittedName>
        <fullName evidence="1">Uncharacterized protein</fullName>
    </submittedName>
</protein>
<dbReference type="Proteomes" id="UP000028631">
    <property type="component" value="Unassembled WGS sequence"/>
</dbReference>
<dbReference type="AlphaFoldDB" id="A0A085VEM9"/>
<organism evidence="1 2">
    <name type="scientific">Pseudomonas syringae</name>
    <dbReference type="NCBI Taxonomy" id="317"/>
    <lineage>
        <taxon>Bacteria</taxon>
        <taxon>Pseudomonadati</taxon>
        <taxon>Pseudomonadota</taxon>
        <taxon>Gammaproteobacteria</taxon>
        <taxon>Pseudomonadales</taxon>
        <taxon>Pseudomonadaceae</taxon>
        <taxon>Pseudomonas</taxon>
    </lineage>
</organism>
<evidence type="ECO:0000313" key="2">
    <source>
        <dbReference type="Proteomes" id="UP000028631"/>
    </source>
</evidence>
<evidence type="ECO:0000313" key="1">
    <source>
        <dbReference type="EMBL" id="KFE53892.1"/>
    </source>
</evidence>
<proteinExistence type="predicted"/>
<gene>
    <name evidence="1" type="ORF">IV01_18135</name>
</gene>
<sequence>MVDLVLLPQLVTVGAHEQREAALAVCQAWPHRCLALLVSSYRDCFQIMLPMLRSRVVHMYRRLNPAHKKDLPKEAFFSASWMTRLD</sequence>